<comment type="caution">
    <text evidence="1">The sequence shown here is derived from an EMBL/GenBank/DDBJ whole genome shotgun (WGS) entry which is preliminary data.</text>
</comment>
<organism evidence="1 2">
    <name type="scientific">Tuber borchii</name>
    <name type="common">White truffle</name>
    <dbReference type="NCBI Taxonomy" id="42251"/>
    <lineage>
        <taxon>Eukaryota</taxon>
        <taxon>Fungi</taxon>
        <taxon>Dikarya</taxon>
        <taxon>Ascomycota</taxon>
        <taxon>Pezizomycotina</taxon>
        <taxon>Pezizomycetes</taxon>
        <taxon>Pezizales</taxon>
        <taxon>Tuberaceae</taxon>
        <taxon>Tuber</taxon>
    </lineage>
</organism>
<dbReference type="AlphaFoldDB" id="A0A2T6ZZK4"/>
<evidence type="ECO:0000313" key="2">
    <source>
        <dbReference type="Proteomes" id="UP000244722"/>
    </source>
</evidence>
<dbReference type="EMBL" id="NESQ01000054">
    <property type="protein sequence ID" value="PUU80875.1"/>
    <property type="molecule type" value="Genomic_DNA"/>
</dbReference>
<sequence>MEALDNRQKLSEIVTAVANLQRSLGENFILVGGASLVCQGSERVTSDVDLLLPGASIPRLAYTLTQSSVTRRAGVIYSIVEESEFPVDILEKVIGEKTYEDLEPFTITIFDEIKTLDFPIALGIKIRCWFLRDEETPLGIQKQESDLVDIGFICERMEQAGKVVDDMVAKAIPISCYNMQLVKDCLKDTGSLALFLSVGGHKFQVPWEEDSEEQRGYYMEMMADEAEAACQQGVTEEGFVRPRVR</sequence>
<protein>
    <recommendedName>
        <fullName evidence="3">Nucleotidyl transferase domain-containing protein</fullName>
    </recommendedName>
</protein>
<proteinExistence type="predicted"/>
<dbReference type="OrthoDB" id="5397552at2759"/>
<dbReference type="SUPFAM" id="SSF81301">
    <property type="entry name" value="Nucleotidyltransferase"/>
    <property type="match status" value="1"/>
</dbReference>
<accession>A0A2T6ZZK4</accession>
<evidence type="ECO:0008006" key="3">
    <source>
        <dbReference type="Google" id="ProtNLM"/>
    </source>
</evidence>
<dbReference type="Proteomes" id="UP000244722">
    <property type="component" value="Unassembled WGS sequence"/>
</dbReference>
<gene>
    <name evidence="1" type="ORF">B9Z19DRAFT_1191536</name>
</gene>
<keyword evidence="2" id="KW-1185">Reference proteome</keyword>
<reference evidence="1 2" key="1">
    <citation type="submission" date="2017-04" db="EMBL/GenBank/DDBJ databases">
        <title>Draft genome sequence of Tuber borchii Vittad., a whitish edible truffle.</title>
        <authorList>
            <consortium name="DOE Joint Genome Institute"/>
            <person name="Murat C."/>
            <person name="Kuo A."/>
            <person name="Barry K.W."/>
            <person name="Clum A."/>
            <person name="Dockter R.B."/>
            <person name="Fauchery L."/>
            <person name="Iotti M."/>
            <person name="Kohler A."/>
            <person name="Labutti K."/>
            <person name="Lindquist E.A."/>
            <person name="Lipzen A."/>
            <person name="Ohm R.A."/>
            <person name="Wang M."/>
            <person name="Grigoriev I.V."/>
            <person name="Zambonelli A."/>
            <person name="Martin F.M."/>
        </authorList>
    </citation>
    <scope>NUCLEOTIDE SEQUENCE [LARGE SCALE GENOMIC DNA]</scope>
    <source>
        <strain evidence="1 2">Tbo3840</strain>
    </source>
</reference>
<name>A0A2T6ZZK4_TUBBO</name>
<dbReference type="InterPro" id="IPR043519">
    <property type="entry name" value="NT_sf"/>
</dbReference>
<dbReference type="Gene3D" id="3.30.460.40">
    <property type="match status" value="1"/>
</dbReference>
<evidence type="ECO:0000313" key="1">
    <source>
        <dbReference type="EMBL" id="PUU80875.1"/>
    </source>
</evidence>